<proteinExistence type="predicted"/>
<reference evidence="1" key="1">
    <citation type="submission" date="2018-02" db="EMBL/GenBank/DDBJ databases">
        <title>Rhizophora mucronata_Transcriptome.</title>
        <authorList>
            <person name="Meera S.P."/>
            <person name="Sreeshan A."/>
            <person name="Augustine A."/>
        </authorList>
    </citation>
    <scope>NUCLEOTIDE SEQUENCE</scope>
    <source>
        <tissue evidence="1">Leaf</tissue>
    </source>
</reference>
<sequence length="42" mass="4661">MMHMTMPFKSSTPAPIKGQSYKACKREFFIPSAAPNPIFASL</sequence>
<name>A0A2P2J7V9_RHIMU</name>
<organism evidence="1">
    <name type="scientific">Rhizophora mucronata</name>
    <name type="common">Asiatic mangrove</name>
    <dbReference type="NCBI Taxonomy" id="61149"/>
    <lineage>
        <taxon>Eukaryota</taxon>
        <taxon>Viridiplantae</taxon>
        <taxon>Streptophyta</taxon>
        <taxon>Embryophyta</taxon>
        <taxon>Tracheophyta</taxon>
        <taxon>Spermatophyta</taxon>
        <taxon>Magnoliopsida</taxon>
        <taxon>eudicotyledons</taxon>
        <taxon>Gunneridae</taxon>
        <taxon>Pentapetalae</taxon>
        <taxon>rosids</taxon>
        <taxon>fabids</taxon>
        <taxon>Malpighiales</taxon>
        <taxon>Rhizophoraceae</taxon>
        <taxon>Rhizophora</taxon>
    </lineage>
</organism>
<dbReference type="EMBL" id="GGEC01009076">
    <property type="protein sequence ID" value="MBW89559.1"/>
    <property type="molecule type" value="Transcribed_RNA"/>
</dbReference>
<protein>
    <submittedName>
        <fullName evidence="1">Uncharacterized protein</fullName>
    </submittedName>
</protein>
<evidence type="ECO:0000313" key="1">
    <source>
        <dbReference type="EMBL" id="MBW89559.1"/>
    </source>
</evidence>
<dbReference type="AlphaFoldDB" id="A0A2P2J7V9"/>
<accession>A0A2P2J7V9</accession>